<feature type="transmembrane region" description="Helical" evidence="1">
    <location>
        <begin position="62"/>
        <end position="84"/>
    </location>
</feature>
<protein>
    <recommendedName>
        <fullName evidence="4">DUF4386 family protein</fullName>
    </recommendedName>
</protein>
<dbReference type="RefSeq" id="WP_173080255.1">
    <property type="nucleotide sequence ID" value="NZ_BAABJB010000001.1"/>
</dbReference>
<accession>A0A6V8LFH8</accession>
<evidence type="ECO:0000313" key="3">
    <source>
        <dbReference type="Proteomes" id="UP000482960"/>
    </source>
</evidence>
<gene>
    <name evidence="2" type="ORF">Prum_072330</name>
</gene>
<keyword evidence="1" id="KW-0812">Transmembrane</keyword>
<keyword evidence="1" id="KW-0472">Membrane</keyword>
<dbReference type="EMBL" id="BLPG01000001">
    <property type="protein sequence ID" value="GFJ93591.1"/>
    <property type="molecule type" value="Genomic_DNA"/>
</dbReference>
<evidence type="ECO:0008006" key="4">
    <source>
        <dbReference type="Google" id="ProtNLM"/>
    </source>
</evidence>
<keyword evidence="3" id="KW-1185">Reference proteome</keyword>
<reference evidence="2 3" key="1">
    <citation type="submission" date="2020-03" db="EMBL/GenBank/DDBJ databases">
        <title>Whole genome shotgun sequence of Phytohabitans rumicis NBRC 108638.</title>
        <authorList>
            <person name="Komaki H."/>
            <person name="Tamura T."/>
        </authorList>
    </citation>
    <scope>NUCLEOTIDE SEQUENCE [LARGE SCALE GENOMIC DNA]</scope>
    <source>
        <strain evidence="2 3">NBRC 108638</strain>
    </source>
</reference>
<feature type="transmembrane region" description="Helical" evidence="1">
    <location>
        <begin position="15"/>
        <end position="37"/>
    </location>
</feature>
<reference evidence="2 3" key="2">
    <citation type="submission" date="2020-03" db="EMBL/GenBank/DDBJ databases">
        <authorList>
            <person name="Ichikawa N."/>
            <person name="Kimura A."/>
            <person name="Kitahashi Y."/>
            <person name="Uohara A."/>
        </authorList>
    </citation>
    <scope>NUCLEOTIDE SEQUENCE [LARGE SCALE GENOMIC DNA]</scope>
    <source>
        <strain evidence="2 3">NBRC 108638</strain>
    </source>
</reference>
<dbReference type="AlphaFoldDB" id="A0A6V8LFH8"/>
<proteinExistence type="predicted"/>
<keyword evidence="1" id="KW-1133">Transmembrane helix</keyword>
<name>A0A6V8LFH8_9ACTN</name>
<evidence type="ECO:0000313" key="2">
    <source>
        <dbReference type="EMBL" id="GFJ93591.1"/>
    </source>
</evidence>
<feature type="transmembrane region" description="Helical" evidence="1">
    <location>
        <begin position="189"/>
        <end position="218"/>
    </location>
</feature>
<feature type="transmembrane region" description="Helical" evidence="1">
    <location>
        <begin position="104"/>
        <end position="128"/>
    </location>
</feature>
<comment type="caution">
    <text evidence="2">The sequence shown here is derived from an EMBL/GenBank/DDBJ whole genome shotgun (WGS) entry which is preliminary data.</text>
</comment>
<feature type="transmembrane region" description="Helical" evidence="1">
    <location>
        <begin position="149"/>
        <end position="169"/>
    </location>
</feature>
<dbReference type="Proteomes" id="UP000482960">
    <property type="component" value="Unassembled WGS sequence"/>
</dbReference>
<evidence type="ECO:0000256" key="1">
    <source>
        <dbReference type="SAM" id="Phobius"/>
    </source>
</evidence>
<sequence length="241" mass="25920">MSESAQQEGRSRRRAAYLTAGLGLLHAVLVLSSLGILRRAPGINASDAELIAFYGGGERQSVLVAGLYLMPFAAISFVWFIVALRTWVASYGRPEHSLFSNVQLIAGIIFVALFLIGGAAFSIDAAGIQLANATPDPSSMRLFPQLGQVTVVVLAMRMAAIFVLTTSSIGRHTHVLPTWFNWLGYPVGLFLLLAASLNTLLVTVFPVWVTVLSIVLIVRARRIPRQATLPPGTVWPLPNGG</sequence>
<organism evidence="2 3">
    <name type="scientific">Phytohabitans rumicis</name>
    <dbReference type="NCBI Taxonomy" id="1076125"/>
    <lineage>
        <taxon>Bacteria</taxon>
        <taxon>Bacillati</taxon>
        <taxon>Actinomycetota</taxon>
        <taxon>Actinomycetes</taxon>
        <taxon>Micromonosporales</taxon>
        <taxon>Micromonosporaceae</taxon>
    </lineage>
</organism>